<gene>
    <name evidence="1" type="ORF">NQ176_g8392</name>
</gene>
<dbReference type="EMBL" id="JANJQO010001626">
    <property type="protein sequence ID" value="KAJ2969993.1"/>
    <property type="molecule type" value="Genomic_DNA"/>
</dbReference>
<keyword evidence="2" id="KW-1185">Reference proteome</keyword>
<sequence>MQREKKVLTTHLRVSFSQDIGLLSSRPLARDNNHNSPGWTNVDPYSKQRSHTQELDAKIINLLARLHVWDSMVNRGELDVEPCKLNLSKGQRQLVFLARAILRKETTNSRIVFMDEATSSVDEETDAQVQEIIREYFAGCTVVSVTHRLNGAGTGERTKSPSCIGAPDEEQRVFNTSAWTAPLLQPLRVVQRVDDIGILTLANGPFHKRPHGDTDENRTPFTEEEHDDAGDNNSQRPGWSSLFGGRLS</sequence>
<evidence type="ECO:0000313" key="1">
    <source>
        <dbReference type="EMBL" id="KAJ2969993.1"/>
    </source>
</evidence>
<protein>
    <submittedName>
        <fullName evidence="1">Uncharacterized protein</fullName>
    </submittedName>
</protein>
<reference evidence="1" key="1">
    <citation type="submission" date="2022-08" db="EMBL/GenBank/DDBJ databases">
        <title>Genome Sequence of Lecanicillium fungicola.</title>
        <authorList>
            <person name="Buettner E."/>
        </authorList>
    </citation>
    <scope>NUCLEOTIDE SEQUENCE</scope>
    <source>
        <strain evidence="1">Babe33</strain>
    </source>
</reference>
<evidence type="ECO:0000313" key="2">
    <source>
        <dbReference type="Proteomes" id="UP001143910"/>
    </source>
</evidence>
<proteinExistence type="predicted"/>
<organism evidence="1 2">
    <name type="scientific">Zarea fungicola</name>
    <dbReference type="NCBI Taxonomy" id="93591"/>
    <lineage>
        <taxon>Eukaryota</taxon>
        <taxon>Fungi</taxon>
        <taxon>Dikarya</taxon>
        <taxon>Ascomycota</taxon>
        <taxon>Pezizomycotina</taxon>
        <taxon>Sordariomycetes</taxon>
        <taxon>Hypocreomycetidae</taxon>
        <taxon>Hypocreales</taxon>
        <taxon>Cordycipitaceae</taxon>
        <taxon>Zarea</taxon>
    </lineage>
</organism>
<accession>A0ACC1MUX1</accession>
<name>A0ACC1MUX1_9HYPO</name>
<comment type="caution">
    <text evidence="1">The sequence shown here is derived from an EMBL/GenBank/DDBJ whole genome shotgun (WGS) entry which is preliminary data.</text>
</comment>
<dbReference type="Proteomes" id="UP001143910">
    <property type="component" value="Unassembled WGS sequence"/>
</dbReference>